<dbReference type="InterPro" id="IPR011608">
    <property type="entry name" value="PRD"/>
</dbReference>
<proteinExistence type="predicted"/>
<dbReference type="PROSITE" id="PS51372">
    <property type="entry name" value="PRD_2"/>
    <property type="match status" value="1"/>
</dbReference>
<evidence type="ECO:0000313" key="1">
    <source>
        <dbReference type="EMBL" id="QIW57921.1"/>
    </source>
</evidence>
<dbReference type="Proteomes" id="UP000501558">
    <property type="component" value="Chromosome"/>
</dbReference>
<protein>
    <submittedName>
        <fullName evidence="1">PRD domain-containing protein</fullName>
    </submittedName>
</protein>
<evidence type="ECO:0000313" key="2">
    <source>
        <dbReference type="Proteomes" id="UP000501558"/>
    </source>
</evidence>
<dbReference type="SUPFAM" id="SSF63520">
    <property type="entry name" value="PTS-regulatory domain, PRD"/>
    <property type="match status" value="1"/>
</dbReference>
<organism evidence="1 2">
    <name type="scientific">Pseudolactococcus raffinolactis</name>
    <dbReference type="NCBI Taxonomy" id="1366"/>
    <lineage>
        <taxon>Bacteria</taxon>
        <taxon>Bacillati</taxon>
        <taxon>Bacillota</taxon>
        <taxon>Bacilli</taxon>
        <taxon>Lactobacillales</taxon>
        <taxon>Streptococcaceae</taxon>
        <taxon>Pseudolactococcus</taxon>
    </lineage>
</organism>
<dbReference type="RefSeq" id="WP_096040117.1">
    <property type="nucleotide sequence ID" value="NZ_CBCPKB010000037.1"/>
</dbReference>
<dbReference type="Pfam" id="PF00874">
    <property type="entry name" value="PRD"/>
    <property type="match status" value="1"/>
</dbReference>
<dbReference type="GO" id="GO:0006355">
    <property type="term" value="P:regulation of DNA-templated transcription"/>
    <property type="evidence" value="ECO:0007669"/>
    <property type="project" value="InterPro"/>
</dbReference>
<dbReference type="NCBIfam" id="TIGR03582">
    <property type="entry name" value="EF_0829"/>
    <property type="match status" value="1"/>
</dbReference>
<sequence>MNEELAALCQELELSKTVQAVIQKIETSLRAIEIKPNDLQWRILANHVNEMFNRAKEGTGIPEIDGQLFSGISETSMQLAEEVVTEIGHLSPDEKYLLSIHFESAKEN</sequence>
<accession>A0A290Q6F2</accession>
<reference evidence="1 2" key="1">
    <citation type="submission" date="2019-12" db="EMBL/GenBank/DDBJ databases">
        <title>Whole genome sequences of Lactococcus raffinolactis strains isolated from sewage.</title>
        <authorList>
            <person name="Ybazeta G."/>
            <person name="Ross M."/>
            <person name="Brabant-Kirwan D."/>
            <person name="Saleh M."/>
            <person name="Dillon J.A."/>
            <person name="Splinter K."/>
            <person name="Nokhbeh R."/>
        </authorList>
    </citation>
    <scope>NUCLEOTIDE SEQUENCE [LARGE SCALE GENOMIC DNA]</scope>
    <source>
        <strain evidence="1 2">Lr_19_14</strain>
    </source>
</reference>
<name>A0A290Q6F2_9LACT</name>
<dbReference type="KEGG" id="lrn:CMV25_07860"/>
<gene>
    <name evidence="1" type="ORF">GU334_02835</name>
</gene>
<dbReference type="AlphaFoldDB" id="A0A290Q6F2"/>
<keyword evidence="2" id="KW-1185">Reference proteome</keyword>
<dbReference type="Gene3D" id="1.10.1790.10">
    <property type="entry name" value="PRD domain"/>
    <property type="match status" value="1"/>
</dbReference>
<dbReference type="InterPro" id="IPR020044">
    <property type="entry name" value="PRD_EF0829/AHA3910"/>
</dbReference>
<dbReference type="EMBL" id="CP047628">
    <property type="protein sequence ID" value="QIW57921.1"/>
    <property type="molecule type" value="Genomic_DNA"/>
</dbReference>
<dbReference type="InterPro" id="IPR036634">
    <property type="entry name" value="PRD_sf"/>
</dbReference>